<reference evidence="2" key="1">
    <citation type="submission" date="2021-02" db="EMBL/GenBank/DDBJ databases">
        <authorList>
            <person name="Nowell W R."/>
        </authorList>
    </citation>
    <scope>NUCLEOTIDE SEQUENCE</scope>
</reference>
<feature type="domain" description="DUF6570" evidence="1">
    <location>
        <begin position="5"/>
        <end position="37"/>
    </location>
</feature>
<dbReference type="InterPro" id="IPR046700">
    <property type="entry name" value="DUF6570"/>
</dbReference>
<dbReference type="AlphaFoldDB" id="A0A8S2XTZ5"/>
<evidence type="ECO:0000259" key="1">
    <source>
        <dbReference type="Pfam" id="PF20209"/>
    </source>
</evidence>
<evidence type="ECO:0000313" key="3">
    <source>
        <dbReference type="Proteomes" id="UP000681722"/>
    </source>
</evidence>
<gene>
    <name evidence="2" type="ORF">SRO942_LOCUS45442</name>
</gene>
<proteinExistence type="predicted"/>
<accession>A0A8S2XTZ5</accession>
<evidence type="ECO:0000313" key="2">
    <source>
        <dbReference type="EMBL" id="CAF4513855.1"/>
    </source>
</evidence>
<sequence>MSRILTVRIQKVRKALEWLIKHNPLYRSSVKIDYDKVDILPNNDIPEPLWQTMTVSTNVEEMEAERSGYVPDPLANIIVEGEQTEICVATSGVVDVEGLAVSSEDITNRLLEKVRIDWSKPIVDISSSVENDNEEV</sequence>
<comment type="caution">
    <text evidence="2">The sequence shown here is derived from an EMBL/GenBank/DDBJ whole genome shotgun (WGS) entry which is preliminary data.</text>
</comment>
<organism evidence="2 3">
    <name type="scientific">Didymodactylos carnosus</name>
    <dbReference type="NCBI Taxonomy" id="1234261"/>
    <lineage>
        <taxon>Eukaryota</taxon>
        <taxon>Metazoa</taxon>
        <taxon>Spiralia</taxon>
        <taxon>Gnathifera</taxon>
        <taxon>Rotifera</taxon>
        <taxon>Eurotatoria</taxon>
        <taxon>Bdelloidea</taxon>
        <taxon>Philodinida</taxon>
        <taxon>Philodinidae</taxon>
        <taxon>Didymodactylos</taxon>
    </lineage>
</organism>
<protein>
    <recommendedName>
        <fullName evidence="1">DUF6570 domain-containing protein</fullName>
    </recommendedName>
</protein>
<name>A0A8S2XTZ5_9BILA</name>
<dbReference type="OrthoDB" id="10064391at2759"/>
<dbReference type="Pfam" id="PF20209">
    <property type="entry name" value="DUF6570"/>
    <property type="match status" value="1"/>
</dbReference>
<dbReference type="EMBL" id="CAJOBC010108378">
    <property type="protein sequence ID" value="CAF4513855.1"/>
    <property type="molecule type" value="Genomic_DNA"/>
</dbReference>
<dbReference type="Proteomes" id="UP000681722">
    <property type="component" value="Unassembled WGS sequence"/>
</dbReference>